<name>A0A6M3LS56_9ZZZZ</name>
<evidence type="ECO:0000313" key="2">
    <source>
        <dbReference type="EMBL" id="QJA97623.1"/>
    </source>
</evidence>
<proteinExistence type="predicted"/>
<reference evidence="2" key="1">
    <citation type="submission" date="2020-03" db="EMBL/GenBank/DDBJ databases">
        <title>The deep terrestrial virosphere.</title>
        <authorList>
            <person name="Holmfeldt K."/>
            <person name="Nilsson E."/>
            <person name="Simone D."/>
            <person name="Lopez-Fernandez M."/>
            <person name="Wu X."/>
            <person name="de Brujin I."/>
            <person name="Lundin D."/>
            <person name="Andersson A."/>
            <person name="Bertilsson S."/>
            <person name="Dopson M."/>
        </authorList>
    </citation>
    <scope>NUCLEOTIDE SEQUENCE</scope>
    <source>
        <strain evidence="2">MM415B06061</strain>
    </source>
</reference>
<accession>A0A6M3LS56</accession>
<organism evidence="2">
    <name type="scientific">viral metagenome</name>
    <dbReference type="NCBI Taxonomy" id="1070528"/>
    <lineage>
        <taxon>unclassified sequences</taxon>
        <taxon>metagenomes</taxon>
        <taxon>organismal metagenomes</taxon>
    </lineage>
</organism>
<feature type="region of interest" description="Disordered" evidence="1">
    <location>
        <begin position="1"/>
        <end position="20"/>
    </location>
</feature>
<protein>
    <submittedName>
        <fullName evidence="2">Uncharacterized protein</fullName>
    </submittedName>
</protein>
<dbReference type="EMBL" id="MT143510">
    <property type="protein sequence ID" value="QJA97623.1"/>
    <property type="molecule type" value="Genomic_DNA"/>
</dbReference>
<dbReference type="AlphaFoldDB" id="A0A6M3LS56"/>
<evidence type="ECO:0000256" key="1">
    <source>
        <dbReference type="SAM" id="MobiDB-lite"/>
    </source>
</evidence>
<gene>
    <name evidence="2" type="ORF">MM415B06061_0009</name>
</gene>
<sequence>MTLAVGQQSKHRKTAERKCKNNHVQIRPYGALSRPMDFDNSQMDLRSRALAEKLKAERPQREMFFVEAIKSGLKNQEIMKLYYNSKLTYQSQFSVNVWIRYYRWKIKIGEL</sequence>